<evidence type="ECO:0000313" key="1">
    <source>
        <dbReference type="EMBL" id="SVA32970.1"/>
    </source>
</evidence>
<reference evidence="1" key="1">
    <citation type="submission" date="2018-05" db="EMBL/GenBank/DDBJ databases">
        <authorList>
            <person name="Lanie J.A."/>
            <person name="Ng W.-L."/>
            <person name="Kazmierczak K.M."/>
            <person name="Andrzejewski T.M."/>
            <person name="Davidsen T.M."/>
            <person name="Wayne K.J."/>
            <person name="Tettelin H."/>
            <person name="Glass J.I."/>
            <person name="Rusch D."/>
            <person name="Podicherti R."/>
            <person name="Tsui H.-C.T."/>
            <person name="Winkler M.E."/>
        </authorList>
    </citation>
    <scope>NUCLEOTIDE SEQUENCE</scope>
</reference>
<feature type="non-terminal residue" evidence="1">
    <location>
        <position position="1"/>
    </location>
</feature>
<protein>
    <submittedName>
        <fullName evidence="1">Uncharacterized protein</fullName>
    </submittedName>
</protein>
<accession>A0A381UXY3</accession>
<gene>
    <name evidence="1" type="ORF">METZ01_LOCUS85824</name>
</gene>
<name>A0A381UXY3_9ZZZZ</name>
<sequence>VSKALLTKHTITDISTLLYYVKKLIFGIYFFNPS</sequence>
<organism evidence="1">
    <name type="scientific">marine metagenome</name>
    <dbReference type="NCBI Taxonomy" id="408172"/>
    <lineage>
        <taxon>unclassified sequences</taxon>
        <taxon>metagenomes</taxon>
        <taxon>ecological metagenomes</taxon>
    </lineage>
</organism>
<dbReference type="EMBL" id="UINC01007375">
    <property type="protein sequence ID" value="SVA32970.1"/>
    <property type="molecule type" value="Genomic_DNA"/>
</dbReference>
<dbReference type="AlphaFoldDB" id="A0A381UXY3"/>
<proteinExistence type="predicted"/>